<accession>A0A7X1WSN6</accession>
<protein>
    <submittedName>
        <fullName evidence="1">Uncharacterized protein</fullName>
    </submittedName>
</protein>
<dbReference type="AlphaFoldDB" id="A0A7X1WSN6"/>
<dbReference type="EMBL" id="WIWF01000007">
    <property type="protein sequence ID" value="MQT73278.1"/>
    <property type="molecule type" value="Genomic_DNA"/>
</dbReference>
<evidence type="ECO:0000313" key="2">
    <source>
        <dbReference type="Proteomes" id="UP000447574"/>
    </source>
</evidence>
<organism evidence="1 2">
    <name type="scientific">Pseudomonas helleri</name>
    <dbReference type="NCBI Taxonomy" id="1608996"/>
    <lineage>
        <taxon>Bacteria</taxon>
        <taxon>Pseudomonadati</taxon>
        <taxon>Pseudomonadota</taxon>
        <taxon>Gammaproteobacteria</taxon>
        <taxon>Pseudomonadales</taxon>
        <taxon>Pseudomonadaceae</taxon>
        <taxon>Pseudomonas</taxon>
    </lineage>
</organism>
<dbReference type="Proteomes" id="UP000447574">
    <property type="component" value="Unassembled WGS sequence"/>
</dbReference>
<name>A0A7X1WSN6_9PSED</name>
<evidence type="ECO:0000313" key="1">
    <source>
        <dbReference type="EMBL" id="MQT73278.1"/>
    </source>
</evidence>
<comment type="caution">
    <text evidence="1">The sequence shown here is derived from an EMBL/GenBank/DDBJ whole genome shotgun (WGS) entry which is preliminary data.</text>
</comment>
<gene>
    <name evidence="1" type="ORF">GHO37_03010</name>
</gene>
<reference evidence="1 2" key="1">
    <citation type="submission" date="2019-10" db="EMBL/GenBank/DDBJ databases">
        <title>Evaluation of single-gene subtyping targets for Pseudomonas.</title>
        <authorList>
            <person name="Reichler S.J."/>
            <person name="Orsi R.H."/>
            <person name="Wiedmann M."/>
            <person name="Martin N.H."/>
            <person name="Murphy S.I."/>
        </authorList>
    </citation>
    <scope>NUCLEOTIDE SEQUENCE [LARGE SCALE GENOMIC DNA]</scope>
    <source>
        <strain evidence="1 2">FSL R10-2932</strain>
    </source>
</reference>
<proteinExistence type="predicted"/>
<sequence>MTTKQPRYYLPARYYLPVTLEQLQNLQSLLDVRAREPNPGAEVFQLLEGVRKTRVDAVAWREKVQKDATALEAEETNVRGRIKRAAKYVNELLSYGGIFPGQGPFGSTLEYRYHDGDLEDEIGQMRRLADGLNQLADALECDG</sequence>
<dbReference type="RefSeq" id="WP_153437705.1">
    <property type="nucleotide sequence ID" value="NZ_WIWF01000007.1"/>
</dbReference>